<dbReference type="AlphaFoldDB" id="A0A914R5C3"/>
<dbReference type="WBParaSite" id="PDA_v2.g6628.t1">
    <property type="protein sequence ID" value="PDA_v2.g6628.t1"/>
    <property type="gene ID" value="PDA_v2.g6628"/>
</dbReference>
<keyword evidence="1" id="KW-1185">Reference proteome</keyword>
<evidence type="ECO:0000313" key="1">
    <source>
        <dbReference type="Proteomes" id="UP000887578"/>
    </source>
</evidence>
<organism evidence="1 2">
    <name type="scientific">Panagrolaimus davidi</name>
    <dbReference type="NCBI Taxonomy" id="227884"/>
    <lineage>
        <taxon>Eukaryota</taxon>
        <taxon>Metazoa</taxon>
        <taxon>Ecdysozoa</taxon>
        <taxon>Nematoda</taxon>
        <taxon>Chromadorea</taxon>
        <taxon>Rhabditida</taxon>
        <taxon>Tylenchina</taxon>
        <taxon>Panagrolaimomorpha</taxon>
        <taxon>Panagrolaimoidea</taxon>
        <taxon>Panagrolaimidae</taxon>
        <taxon>Panagrolaimus</taxon>
    </lineage>
</organism>
<reference evidence="2" key="1">
    <citation type="submission" date="2022-11" db="UniProtKB">
        <authorList>
            <consortium name="WormBaseParasite"/>
        </authorList>
    </citation>
    <scope>IDENTIFICATION</scope>
</reference>
<proteinExistence type="predicted"/>
<sequence>MIDFSTILCKFWLTEKFFMSTYYAQPSDHVSSKIPYFYRVDTKSISFADQIISYNEFLFFTSNVEKLSLYKTIVKNEDATIFPLEKIIELLPAIKDFYFYDNPGFKLITKNTAKELLKIPHFSTIEEFYMYFVPEIFDIETFYAYIKTNKYTKIKVEFSDKISEDYKIRVEQIIDEIIGTENHEYNVPRIVFQGLAEEKMHKMRSLFGYF</sequence>
<evidence type="ECO:0000313" key="2">
    <source>
        <dbReference type="WBParaSite" id="PDA_v2.g6628.t1"/>
    </source>
</evidence>
<dbReference type="Proteomes" id="UP000887578">
    <property type="component" value="Unplaced"/>
</dbReference>
<name>A0A914R5C3_9BILA</name>
<accession>A0A914R5C3</accession>
<protein>
    <submittedName>
        <fullName evidence="2">Uncharacterized protein</fullName>
    </submittedName>
</protein>